<dbReference type="EMBL" id="JAGETZ010000011">
    <property type="protein sequence ID" value="MBO2011545.1"/>
    <property type="molecule type" value="Genomic_DNA"/>
</dbReference>
<feature type="signal peptide" evidence="2">
    <location>
        <begin position="1"/>
        <end position="17"/>
    </location>
</feature>
<keyword evidence="2" id="KW-0732">Signal</keyword>
<keyword evidence="4" id="KW-1185">Reference proteome</keyword>
<accession>A0ABS3QLJ7</accession>
<name>A0ABS3QLJ7_9BACT</name>
<dbReference type="Pfam" id="PF12771">
    <property type="entry name" value="SusD-like_2"/>
    <property type="match status" value="1"/>
</dbReference>
<evidence type="ECO:0000313" key="3">
    <source>
        <dbReference type="EMBL" id="MBO2011545.1"/>
    </source>
</evidence>
<sequence length="542" mass="59664">MKFHKFCLVLASAGILAVAPGCKDFFDVNVNPLNPTKVGLYSLLPVTQVSMAEGLGDNVSGLSQYTMALMQQLYNTRSIGNFQQTGDSFSGPWATLYRVTLVNNEQIIKQGTSEGRWDYVGIAQLQKAYVYSQMVDLWGDIPYSEALLAPDNTSPRFDKDEDIYNGNGSIQGLFSLIDEGLNNLTKASTPTKPFLSQVDLIYFGDLGKWDRFGRTLKLKLYNQIRKTKTNAEVQALVGPLLSGNLLGEGDDFQLKYTNIVTPDNRNPGYVNDYTANPENRIGRYFYEGMLRLNDPRMPYYFYNQIARGSTTTNQDYVNGNFVTVRPGTTSPFASSASTATVQTVQGLYPVGGKYDTGTGGAVSSTSAKAEAPQRLLTFYSRKYTEAELRLTVYNNAAAARTALADALAASFTKVNVIATADGSPTIPAANITTYINAALGRYDAATTDDAKLEVIMYEKYVASYGYGVDIYTDFRRTGHPFIRVSSQAANASPNTGLLPDDGNTQSIGFFPLRLYYPTNDLTLNPNSPRSQRNPTDPIFWDR</sequence>
<dbReference type="SUPFAM" id="SSF48452">
    <property type="entry name" value="TPR-like"/>
    <property type="match status" value="1"/>
</dbReference>
<organism evidence="3 4">
    <name type="scientific">Hymenobacter negativus</name>
    <dbReference type="NCBI Taxonomy" id="2795026"/>
    <lineage>
        <taxon>Bacteria</taxon>
        <taxon>Pseudomonadati</taxon>
        <taxon>Bacteroidota</taxon>
        <taxon>Cytophagia</taxon>
        <taxon>Cytophagales</taxon>
        <taxon>Hymenobacteraceae</taxon>
        <taxon>Hymenobacter</taxon>
    </lineage>
</organism>
<comment type="caution">
    <text evidence="3">The sequence shown here is derived from an EMBL/GenBank/DDBJ whole genome shotgun (WGS) entry which is preliminary data.</text>
</comment>
<proteinExistence type="predicted"/>
<dbReference type="Proteomes" id="UP000664369">
    <property type="component" value="Unassembled WGS sequence"/>
</dbReference>
<evidence type="ECO:0000313" key="4">
    <source>
        <dbReference type="Proteomes" id="UP000664369"/>
    </source>
</evidence>
<protein>
    <submittedName>
        <fullName evidence="3">SusD/RagB family nutrient-binding outer membrane lipoprotein</fullName>
    </submittedName>
</protein>
<dbReference type="Gene3D" id="1.25.40.390">
    <property type="match status" value="1"/>
</dbReference>
<evidence type="ECO:0000256" key="2">
    <source>
        <dbReference type="SAM" id="SignalP"/>
    </source>
</evidence>
<feature type="region of interest" description="Disordered" evidence="1">
    <location>
        <begin position="521"/>
        <end position="542"/>
    </location>
</feature>
<gene>
    <name evidence="3" type="ORF">J4E00_20940</name>
</gene>
<feature type="compositionally biased region" description="Polar residues" evidence="1">
    <location>
        <begin position="521"/>
        <end position="534"/>
    </location>
</feature>
<evidence type="ECO:0000256" key="1">
    <source>
        <dbReference type="SAM" id="MobiDB-lite"/>
    </source>
</evidence>
<dbReference type="InterPro" id="IPR011990">
    <property type="entry name" value="TPR-like_helical_dom_sf"/>
</dbReference>
<feature type="chain" id="PRO_5046031535" evidence="2">
    <location>
        <begin position="18"/>
        <end position="542"/>
    </location>
</feature>
<reference evidence="3 4" key="1">
    <citation type="submission" date="2021-03" db="EMBL/GenBank/DDBJ databases">
        <authorList>
            <person name="Kim M.K."/>
        </authorList>
    </citation>
    <scope>NUCLEOTIDE SEQUENCE [LARGE SCALE GENOMIC DNA]</scope>
    <source>
        <strain evidence="3 4">BT442</strain>
    </source>
</reference>
<dbReference type="InterPro" id="IPR041662">
    <property type="entry name" value="SusD-like_2"/>
</dbReference>
<dbReference type="RefSeq" id="WP_208177231.1">
    <property type="nucleotide sequence ID" value="NZ_JAGETZ010000011.1"/>
</dbReference>
<keyword evidence="3" id="KW-0449">Lipoprotein</keyword>